<dbReference type="EMBL" id="CAJOBB010004411">
    <property type="protein sequence ID" value="CAF4087910.1"/>
    <property type="molecule type" value="Genomic_DNA"/>
</dbReference>
<name>A0A815R185_9BILA</name>
<comment type="caution">
    <text evidence="1">The sequence shown here is derived from an EMBL/GenBank/DDBJ whole genome shotgun (WGS) entry which is preliminary data.</text>
</comment>
<evidence type="ECO:0000313" key="2">
    <source>
        <dbReference type="EMBL" id="CAF4087910.1"/>
    </source>
</evidence>
<accession>A0A815R185</accession>
<protein>
    <submittedName>
        <fullName evidence="1">Uncharacterized protein</fullName>
    </submittedName>
</protein>
<dbReference type="InterPro" id="IPR037176">
    <property type="entry name" value="Osmotin/thaumatin-like_sf"/>
</dbReference>
<evidence type="ECO:0000313" key="3">
    <source>
        <dbReference type="Proteomes" id="UP000663860"/>
    </source>
</evidence>
<evidence type="ECO:0000313" key="1">
    <source>
        <dbReference type="EMBL" id="CAF1470754.1"/>
    </source>
</evidence>
<dbReference type="Proteomes" id="UP000663860">
    <property type="component" value="Unassembled WGS sequence"/>
</dbReference>
<dbReference type="Proteomes" id="UP000663868">
    <property type="component" value="Unassembled WGS sequence"/>
</dbReference>
<dbReference type="EMBL" id="CAJNOE010002162">
    <property type="protein sequence ID" value="CAF1470754.1"/>
    <property type="molecule type" value="Genomic_DNA"/>
</dbReference>
<dbReference type="AlphaFoldDB" id="A0A815R185"/>
<organism evidence="1 3">
    <name type="scientific">Adineta steineri</name>
    <dbReference type="NCBI Taxonomy" id="433720"/>
    <lineage>
        <taxon>Eukaryota</taxon>
        <taxon>Metazoa</taxon>
        <taxon>Spiralia</taxon>
        <taxon>Gnathifera</taxon>
        <taxon>Rotifera</taxon>
        <taxon>Eurotatoria</taxon>
        <taxon>Bdelloidea</taxon>
        <taxon>Adinetida</taxon>
        <taxon>Adinetidae</taxon>
        <taxon>Adineta</taxon>
    </lineage>
</organism>
<reference evidence="1" key="1">
    <citation type="submission" date="2021-02" db="EMBL/GenBank/DDBJ databases">
        <authorList>
            <person name="Nowell W R."/>
        </authorList>
    </citation>
    <scope>NUCLEOTIDE SEQUENCE</scope>
</reference>
<sequence>MIYVQNKCPRVQKVVLRGAWGRVIAQGSINPGQWWNHYMDANNCHSCNIGTNTGKTLLAEWSHKGNEIWWNLSTDAGYQYPPMRFYATQKDSPQMYCNHRYCRHGHPGDSHINVSGGQYNLVVQYCG</sequence>
<proteinExistence type="predicted"/>
<dbReference type="SUPFAM" id="SSF49870">
    <property type="entry name" value="Osmotin, thaumatin-like protein"/>
    <property type="match status" value="1"/>
</dbReference>
<gene>
    <name evidence="1" type="ORF">IZO911_LOCUS43440</name>
    <name evidence="2" type="ORF">KXQ929_LOCUS33773</name>
</gene>